<reference evidence="3 4" key="1">
    <citation type="journal article" date="2013" name="Genome Biol.">
        <title>Genome of Acanthamoeba castellanii highlights extensive lateral gene transfer and early evolution of tyrosine kinase signaling.</title>
        <authorList>
            <person name="Clarke M."/>
            <person name="Lohan A.J."/>
            <person name="Liu B."/>
            <person name="Lagkouvardos I."/>
            <person name="Roy S."/>
            <person name="Zafar N."/>
            <person name="Bertelli C."/>
            <person name="Schilde C."/>
            <person name="Kianianmomeni A."/>
            <person name="Burglin T.R."/>
            <person name="Frech C."/>
            <person name="Turcotte B."/>
            <person name="Kopec K.O."/>
            <person name="Synnott J.M."/>
            <person name="Choo C."/>
            <person name="Paponov I."/>
            <person name="Finkler A."/>
            <person name="Soon Heng Tan C."/>
            <person name="Hutchins A.P."/>
            <person name="Weinmeier T."/>
            <person name="Rattei T."/>
            <person name="Chu J.S."/>
            <person name="Gimenez G."/>
            <person name="Irimia M."/>
            <person name="Rigden D.J."/>
            <person name="Fitzpatrick D.A."/>
            <person name="Lorenzo-Morales J."/>
            <person name="Bateman A."/>
            <person name="Chiu C.H."/>
            <person name="Tang P."/>
            <person name="Hegemann P."/>
            <person name="Fromm H."/>
            <person name="Raoult D."/>
            <person name="Greub G."/>
            <person name="Miranda-Saavedra D."/>
            <person name="Chen N."/>
            <person name="Nash P."/>
            <person name="Ginger M.L."/>
            <person name="Horn M."/>
            <person name="Schaap P."/>
            <person name="Caler L."/>
            <person name="Loftus B."/>
        </authorList>
    </citation>
    <scope>NUCLEOTIDE SEQUENCE [LARGE SCALE GENOMIC DNA]</scope>
    <source>
        <strain evidence="3 4">Neff</strain>
    </source>
</reference>
<proteinExistence type="predicted"/>
<feature type="region of interest" description="Disordered" evidence="2">
    <location>
        <begin position="1"/>
        <end position="101"/>
    </location>
</feature>
<feature type="compositionally biased region" description="Basic and acidic residues" evidence="2">
    <location>
        <begin position="73"/>
        <end position="89"/>
    </location>
</feature>
<feature type="compositionally biased region" description="Basic and acidic residues" evidence="2">
    <location>
        <begin position="28"/>
        <end position="46"/>
    </location>
</feature>
<dbReference type="VEuPathDB" id="AmoebaDB:ACA1_035280"/>
<evidence type="ECO:0000313" key="3">
    <source>
        <dbReference type="EMBL" id="ELR22198.1"/>
    </source>
</evidence>
<sequence>MEVGGAAKAGDELLPASSRDGVEENESEDGRKEEEEEEKETKNEEGGDKEEEEGEEGAEQDDSSNHLNNDEGAGVKKEEEEGEGDERPKKGQRGKKPRVREWEKLVLHNDFCLGRSTTSRSTITSVLAGLTKSEEERRKQNEVIAAKERELRRQQRRQNRPLVDSTLIPTQTVVLFVRRDFNKQLAEHLKKQARDK</sequence>
<organism evidence="3 4">
    <name type="scientific">Acanthamoeba castellanii (strain ATCC 30010 / Neff)</name>
    <dbReference type="NCBI Taxonomy" id="1257118"/>
    <lineage>
        <taxon>Eukaryota</taxon>
        <taxon>Amoebozoa</taxon>
        <taxon>Discosea</taxon>
        <taxon>Longamoebia</taxon>
        <taxon>Centramoebida</taxon>
        <taxon>Acanthamoebidae</taxon>
        <taxon>Acanthamoeba</taxon>
    </lineage>
</organism>
<evidence type="ECO:0000313" key="4">
    <source>
        <dbReference type="Proteomes" id="UP000011083"/>
    </source>
</evidence>
<dbReference type="RefSeq" id="XP_004348712.1">
    <property type="nucleotide sequence ID" value="XM_004348662.1"/>
</dbReference>
<dbReference type="GeneID" id="14923126"/>
<dbReference type="AlphaFoldDB" id="L8HBU9"/>
<keyword evidence="4" id="KW-1185">Reference proteome</keyword>
<accession>L8HBU9</accession>
<keyword evidence="1" id="KW-0175">Coiled coil</keyword>
<evidence type="ECO:0000256" key="1">
    <source>
        <dbReference type="SAM" id="Coils"/>
    </source>
</evidence>
<feature type="compositionally biased region" description="Acidic residues" evidence="2">
    <location>
        <begin position="47"/>
        <end position="62"/>
    </location>
</feature>
<name>L8HBU9_ACACF</name>
<dbReference type="EMBL" id="KB007886">
    <property type="protein sequence ID" value="ELR22198.1"/>
    <property type="molecule type" value="Genomic_DNA"/>
</dbReference>
<feature type="coiled-coil region" evidence="1">
    <location>
        <begin position="130"/>
        <end position="157"/>
    </location>
</feature>
<dbReference type="KEGG" id="acan:ACA1_035280"/>
<evidence type="ECO:0000256" key="2">
    <source>
        <dbReference type="SAM" id="MobiDB-lite"/>
    </source>
</evidence>
<dbReference type="Proteomes" id="UP000011083">
    <property type="component" value="Unassembled WGS sequence"/>
</dbReference>
<gene>
    <name evidence="3" type="ORF">ACA1_035280</name>
</gene>
<protein>
    <submittedName>
        <fullName evidence="3">Uncharacterized protein</fullName>
    </submittedName>
</protein>